<evidence type="ECO:0008006" key="4">
    <source>
        <dbReference type="Google" id="ProtNLM"/>
    </source>
</evidence>
<gene>
    <name evidence="2" type="ORF">BWX42_00495</name>
</gene>
<evidence type="ECO:0000313" key="3">
    <source>
        <dbReference type="Proteomes" id="UP000190409"/>
    </source>
</evidence>
<feature type="region of interest" description="Disordered" evidence="1">
    <location>
        <begin position="153"/>
        <end position="193"/>
    </location>
</feature>
<dbReference type="AlphaFoldDB" id="A0A1S8KL89"/>
<feature type="region of interest" description="Disordered" evidence="1">
    <location>
        <begin position="1"/>
        <end position="37"/>
    </location>
</feature>
<accession>A0A1S8KL89</accession>
<proteinExistence type="predicted"/>
<sequence>MSEEMKKALQEKEQQQEASTAEESSGSVEFTQEQQEHVNRLVAQAKSKAKDEAKKDREEAIKEALAKEKDYAKLSEKERERQEFEDERQKFEQEKEAFEYRHLVLDVKQDLAEKDLPSEFAEFLAVKGDSEQSLENVGAFKKAFDKAVEKAVKESVKQPSPKEGGIGQSDANNLGARLAKQRTHSSGKIFEED</sequence>
<comment type="caution">
    <text evidence="2">The sequence shown here is derived from an EMBL/GenBank/DDBJ whole genome shotgun (WGS) entry which is preliminary data.</text>
</comment>
<evidence type="ECO:0000256" key="1">
    <source>
        <dbReference type="SAM" id="MobiDB-lite"/>
    </source>
</evidence>
<protein>
    <recommendedName>
        <fullName evidence="4">DUF4355 domain-containing protein</fullName>
    </recommendedName>
</protein>
<dbReference type="InterPro" id="IPR025580">
    <property type="entry name" value="Gp46"/>
</dbReference>
<organism evidence="2 3">
    <name type="scientific">Dolosigranulum pigrum</name>
    <dbReference type="NCBI Taxonomy" id="29394"/>
    <lineage>
        <taxon>Bacteria</taxon>
        <taxon>Bacillati</taxon>
        <taxon>Bacillota</taxon>
        <taxon>Bacilli</taxon>
        <taxon>Lactobacillales</taxon>
        <taxon>Carnobacteriaceae</taxon>
        <taxon>Dolosigranulum</taxon>
    </lineage>
</organism>
<feature type="compositionally biased region" description="Low complexity" evidence="1">
    <location>
        <begin position="16"/>
        <end position="29"/>
    </location>
</feature>
<dbReference type="Proteomes" id="UP000190409">
    <property type="component" value="Unassembled WGS sequence"/>
</dbReference>
<dbReference type="EMBL" id="MUYF01000003">
    <property type="protein sequence ID" value="OOL80466.1"/>
    <property type="molecule type" value="Genomic_DNA"/>
</dbReference>
<dbReference type="Pfam" id="PF14265">
    <property type="entry name" value="DUF4355"/>
    <property type="match status" value="1"/>
</dbReference>
<name>A0A1S8KL89_9LACT</name>
<feature type="compositionally biased region" description="Basic and acidic residues" evidence="1">
    <location>
        <begin position="1"/>
        <end position="15"/>
    </location>
</feature>
<evidence type="ECO:0000313" key="2">
    <source>
        <dbReference type="EMBL" id="OOL80466.1"/>
    </source>
</evidence>
<reference evidence="2 3" key="1">
    <citation type="submission" date="2017-01" db="EMBL/GenBank/DDBJ databases">
        <title>Complete Genome Sequence of Dolosigranulum pigrum isolated from a Patient with interstitial lung disease.</title>
        <authorList>
            <person name="Mukhopadhyay R."/>
            <person name="Joaquin J."/>
            <person name="Hogue R."/>
            <person name="Fitzgerald S."/>
            <person name="Jospin G."/>
            <person name="Eisen J.A."/>
            <person name="Chaturvedi V."/>
        </authorList>
    </citation>
    <scope>NUCLEOTIDE SEQUENCE [LARGE SCALE GENOMIC DNA]</scope>
    <source>
        <strain evidence="2 3">15S00348</strain>
    </source>
</reference>